<reference evidence="1" key="2">
    <citation type="journal article" date="2015" name="Genome Announc.">
        <title>Draft Genome Sequence of Filamentous Marine Cyanobacterium Lyngbya confervoides Strain BDU141951.</title>
        <authorList>
            <person name="Chandrababunaidu M.M."/>
            <person name="Sen D."/>
            <person name="Tripathy S."/>
        </authorList>
    </citation>
    <scope>NUCLEOTIDE SEQUENCE</scope>
    <source>
        <strain evidence="1">BDU141951</strain>
    </source>
</reference>
<name>A0A0C1VED8_9CYAN</name>
<gene>
    <name evidence="1" type="ORF">QQ91_000415</name>
</gene>
<organism evidence="1">
    <name type="scientific">Lyngbya confervoides BDU141951</name>
    <dbReference type="NCBI Taxonomy" id="1574623"/>
    <lineage>
        <taxon>Bacteria</taxon>
        <taxon>Bacillati</taxon>
        <taxon>Cyanobacteriota</taxon>
        <taxon>Cyanophyceae</taxon>
        <taxon>Oscillatoriophycideae</taxon>
        <taxon>Oscillatoriales</taxon>
        <taxon>Microcoleaceae</taxon>
        <taxon>Lyngbya</taxon>
    </lineage>
</organism>
<sequence length="72" mass="7925">MAILNRLLHFLKLLEELVEFGEFLTTPLGSTGVFCLLSYQAFALMGCDVTTATILASTAALTLYCTMNRPTY</sequence>
<evidence type="ECO:0000313" key="1">
    <source>
        <dbReference type="EMBL" id="NEV65577.1"/>
    </source>
</evidence>
<proteinExistence type="predicted"/>
<dbReference type="AlphaFoldDB" id="A0A0C1VED8"/>
<reference evidence="1" key="3">
    <citation type="submission" date="2020-02" db="EMBL/GenBank/DDBJ databases">
        <authorList>
            <person name="Sarangi A.N."/>
            <person name="Ghosh S."/>
            <person name="Mukherjee M."/>
            <person name="Tripathy S."/>
        </authorList>
    </citation>
    <scope>NUCLEOTIDE SEQUENCE</scope>
    <source>
        <strain evidence="1">BDU141951</strain>
    </source>
</reference>
<accession>A0A0C1VED8</accession>
<comment type="caution">
    <text evidence="1">The sequence shown here is derived from an EMBL/GenBank/DDBJ whole genome shotgun (WGS) entry which is preliminary data.</text>
</comment>
<reference evidence="1" key="1">
    <citation type="submission" date="2014-11" db="EMBL/GenBank/DDBJ databases">
        <authorList>
            <person name="Malar M.C."/>
            <person name="Sen D."/>
            <person name="Tripathy S."/>
        </authorList>
    </citation>
    <scope>NUCLEOTIDE SEQUENCE</scope>
    <source>
        <strain evidence="1">BDU141951</strain>
    </source>
</reference>
<protein>
    <submittedName>
        <fullName evidence="1">Uncharacterized protein</fullName>
    </submittedName>
</protein>
<dbReference type="EMBL" id="JTHE02000002">
    <property type="protein sequence ID" value="NEV65577.1"/>
    <property type="molecule type" value="Genomic_DNA"/>
</dbReference>